<dbReference type="PANTHER" id="PTHR33747:SF1">
    <property type="entry name" value="ADENYLATE CYCLASE-ASSOCIATED CAP C-TERMINAL DOMAIN-CONTAINING PROTEIN"/>
    <property type="match status" value="1"/>
</dbReference>
<dbReference type="Pfam" id="PF02810">
    <property type="entry name" value="SEC-C"/>
    <property type="match status" value="1"/>
</dbReference>
<evidence type="ECO:0000313" key="1">
    <source>
        <dbReference type="EMBL" id="KDR94900.1"/>
    </source>
</evidence>
<comment type="caution">
    <text evidence="1">The sequence shown here is derived from an EMBL/GenBank/DDBJ whole genome shotgun (WGS) entry which is preliminary data.</text>
</comment>
<dbReference type="eggNOG" id="COG3012">
    <property type="taxonomic scope" value="Bacteria"/>
</dbReference>
<keyword evidence="2" id="KW-1185">Reference proteome</keyword>
<dbReference type="STRING" id="1121324.CLIT_13c02220"/>
<dbReference type="InterPro" id="IPR004027">
    <property type="entry name" value="SEC_C_motif"/>
</dbReference>
<dbReference type="RefSeq" id="WP_038266187.1">
    <property type="nucleotide sequence ID" value="NZ_FSRH01000005.1"/>
</dbReference>
<dbReference type="SUPFAM" id="SSF103642">
    <property type="entry name" value="Sec-C motif"/>
    <property type="match status" value="1"/>
</dbReference>
<evidence type="ECO:0000313" key="2">
    <source>
        <dbReference type="Proteomes" id="UP000027946"/>
    </source>
</evidence>
<dbReference type="PANTHER" id="PTHR33747">
    <property type="entry name" value="UPF0225 PROTEIN SCO1677"/>
    <property type="match status" value="1"/>
</dbReference>
<reference evidence="1 2" key="1">
    <citation type="submission" date="2014-03" db="EMBL/GenBank/DDBJ databases">
        <title>Genome sequence of Clostridium litorale W6, DSM 5388.</title>
        <authorList>
            <person name="Poehlein A."/>
            <person name="Jagirdar A."/>
            <person name="Khonsari B."/>
            <person name="Chibani C.M."/>
            <person name="Gutierrez Gutierrez D.A."/>
            <person name="Davydova E."/>
            <person name="Alghaithi H.S."/>
            <person name="Nair K.P."/>
            <person name="Dhamotharan K."/>
            <person name="Chandran L."/>
            <person name="G W."/>
            <person name="Daniel R."/>
        </authorList>
    </citation>
    <scope>NUCLEOTIDE SEQUENCE [LARGE SCALE GENOMIC DNA]</scope>
    <source>
        <strain evidence="1 2">W6</strain>
    </source>
</reference>
<dbReference type="EMBL" id="JJMM01000013">
    <property type="protein sequence ID" value="KDR94900.1"/>
    <property type="molecule type" value="Genomic_DNA"/>
</dbReference>
<dbReference type="NCBIfam" id="NF004088">
    <property type="entry name" value="PRK05590.1"/>
    <property type="match status" value="1"/>
</dbReference>
<dbReference type="OrthoDB" id="5872at2"/>
<proteinExistence type="predicted"/>
<sequence length="164" mass="19175">MNLFEAWNNSYENLSDKEYEAFWNDYLPKEMENYKYLLQNKDEVVSGKLSEVAQKFDMDSVTFTGFLDGINDSLNERIDLESLVEDSDVKLEINFEKLYFNMLEAKAHWLFDLAEWDGVLSADERKQIKKEYNKTKTVVNENKTGRNEPCPCGSGKKYKKCCGK</sequence>
<organism evidence="1 2">
    <name type="scientific">Peptoclostridium litorale DSM 5388</name>
    <dbReference type="NCBI Taxonomy" id="1121324"/>
    <lineage>
        <taxon>Bacteria</taxon>
        <taxon>Bacillati</taxon>
        <taxon>Bacillota</taxon>
        <taxon>Clostridia</taxon>
        <taxon>Peptostreptococcales</taxon>
        <taxon>Peptoclostridiaceae</taxon>
        <taxon>Peptoclostridium</taxon>
    </lineage>
</organism>
<dbReference type="Proteomes" id="UP000027946">
    <property type="component" value="Unassembled WGS sequence"/>
</dbReference>
<dbReference type="AlphaFoldDB" id="A0A069RFC2"/>
<dbReference type="Gene3D" id="3.10.450.50">
    <property type="match status" value="1"/>
</dbReference>
<gene>
    <name evidence="1" type="ORF">CLIT_13c02220</name>
</gene>
<name>A0A069RFC2_PEPLI</name>
<evidence type="ECO:0008006" key="3">
    <source>
        <dbReference type="Google" id="ProtNLM"/>
    </source>
</evidence>
<protein>
    <recommendedName>
        <fullName evidence="3">SEC-C domain-containing protein</fullName>
    </recommendedName>
</protein>
<accession>A0A069RFC2</accession>